<proteinExistence type="predicted"/>
<dbReference type="AlphaFoldDB" id="M1DGP1"/>
<evidence type="ECO:0000313" key="1">
    <source>
        <dbReference type="EnsemblPlants" id="PGSC0003DMT400088768"/>
    </source>
</evidence>
<protein>
    <submittedName>
        <fullName evidence="1">Uncharacterized protein</fullName>
    </submittedName>
</protein>
<dbReference type="PaxDb" id="4113-PGSC0003DMT400088768"/>
<dbReference type="Proteomes" id="UP000011115">
    <property type="component" value="Unassembled WGS sequence"/>
</dbReference>
<evidence type="ECO:0000313" key="2">
    <source>
        <dbReference type="Proteomes" id="UP000011115"/>
    </source>
</evidence>
<keyword evidence="2" id="KW-1185">Reference proteome</keyword>
<reference evidence="2" key="1">
    <citation type="journal article" date="2011" name="Nature">
        <title>Genome sequence and analysis of the tuber crop potato.</title>
        <authorList>
            <consortium name="The Potato Genome Sequencing Consortium"/>
        </authorList>
    </citation>
    <scope>NUCLEOTIDE SEQUENCE [LARGE SCALE GENOMIC DNA]</scope>
    <source>
        <strain evidence="2">cv. DM1-3 516 R44</strain>
    </source>
</reference>
<name>M1DGP1_SOLTU</name>
<reference evidence="1" key="2">
    <citation type="submission" date="2015-06" db="UniProtKB">
        <authorList>
            <consortium name="EnsemblPlants"/>
        </authorList>
    </citation>
    <scope>IDENTIFICATION</scope>
    <source>
        <strain evidence="1">DM1-3 516 R44</strain>
    </source>
</reference>
<sequence>MGQEGLSSSQSRCCQANQDLCWSATLLLKDTDELKNHILVVERGLESLQDVVEKLFRIQKDTSTYVGKLRIVMTSIKQEGITIVKKLIQKVDSLKSGVNSSNNDLAVSVQTSYSSLSRGAERSYNSFCGKVTNTLKYFLGDR</sequence>
<dbReference type="Gramene" id="PGSC0003DMT400088768">
    <property type="protein sequence ID" value="PGSC0003DMT400088768"/>
    <property type="gene ID" value="PGSC0003DMG400038339"/>
</dbReference>
<organism evidence="1 2">
    <name type="scientific">Solanum tuberosum</name>
    <name type="common">Potato</name>
    <dbReference type="NCBI Taxonomy" id="4113"/>
    <lineage>
        <taxon>Eukaryota</taxon>
        <taxon>Viridiplantae</taxon>
        <taxon>Streptophyta</taxon>
        <taxon>Embryophyta</taxon>
        <taxon>Tracheophyta</taxon>
        <taxon>Spermatophyta</taxon>
        <taxon>Magnoliopsida</taxon>
        <taxon>eudicotyledons</taxon>
        <taxon>Gunneridae</taxon>
        <taxon>Pentapetalae</taxon>
        <taxon>asterids</taxon>
        <taxon>lamiids</taxon>
        <taxon>Solanales</taxon>
        <taxon>Solanaceae</taxon>
        <taxon>Solanoideae</taxon>
        <taxon>Solaneae</taxon>
        <taxon>Solanum</taxon>
    </lineage>
</organism>
<dbReference type="EnsemblPlants" id="PGSC0003DMT400088768">
    <property type="protein sequence ID" value="PGSC0003DMT400088768"/>
    <property type="gene ID" value="PGSC0003DMG400038339"/>
</dbReference>
<dbReference type="HOGENOM" id="CLU_151577_0_0_1"/>
<accession>M1DGP1</accession>
<dbReference type="InParanoid" id="M1DGP1"/>